<sequence length="260" mass="28456">MSEIVRMVRGNILRSSLVPGTVLIVLSGRYKGKRVVYLGPTYPKTVNSSAKAIKRLPFGKRALHAGKVTHGIAKGLKRNRAITPQAGKLRAAEKTKKAIAKGQKGASAVSTTVTSYGAPMLIVAGPSVINGVPMRRMNPRYVIATSTRIDLSNMQEQLETLSTLPSSAFSLSKAEKRKLLKEKSSTKTGTFDDDASLFVTPETVGKKRSFDTPQGQAYKDVQRAINKKLSATLKNDDLLKRYLQTDFSLRNGMYPHQMAF</sequence>
<dbReference type="PANTHER" id="PTHR10715">
    <property type="entry name" value="60S RIBOSOMAL PROTEIN L6"/>
    <property type="match status" value="1"/>
</dbReference>
<comment type="caution">
    <text evidence="1">The sequence shown here is derived from an EMBL/GenBank/DDBJ whole genome shotgun (WGS) entry which is preliminary data.</text>
</comment>
<reference evidence="1 2" key="1">
    <citation type="journal article" date="2020" name="bioRxiv">
        <title>Metabolic contributions of an alphaproteobacterial endosymbiont in the apicomplexan Cardiosporidium cionae.</title>
        <authorList>
            <person name="Hunter E.S."/>
            <person name="Paight C.J."/>
            <person name="Lane C.E."/>
        </authorList>
    </citation>
    <scope>NUCLEOTIDE SEQUENCE [LARGE SCALE GENOMIC DNA]</scope>
    <source>
        <strain evidence="1">ESH_2018</strain>
    </source>
</reference>
<keyword evidence="2" id="KW-1185">Reference proteome</keyword>
<dbReference type="Pfam" id="PF01159">
    <property type="entry name" value="Ribosomal_L6e"/>
    <property type="match status" value="1"/>
</dbReference>
<organism evidence="1 2">
    <name type="scientific">Cardiosporidium cionae</name>
    <dbReference type="NCBI Taxonomy" id="476202"/>
    <lineage>
        <taxon>Eukaryota</taxon>
        <taxon>Sar</taxon>
        <taxon>Alveolata</taxon>
        <taxon>Apicomplexa</taxon>
        <taxon>Aconoidasida</taxon>
        <taxon>Nephromycida</taxon>
        <taxon>Cardiosporidium</taxon>
    </lineage>
</organism>
<evidence type="ECO:0000313" key="2">
    <source>
        <dbReference type="Proteomes" id="UP000823046"/>
    </source>
</evidence>
<proteinExistence type="predicted"/>
<dbReference type="EMBL" id="JADAQX010000363">
    <property type="protein sequence ID" value="KAF8820533.1"/>
    <property type="molecule type" value="Genomic_DNA"/>
</dbReference>
<accession>A0ABQ7J993</accession>
<name>A0ABQ7J993_9APIC</name>
<dbReference type="InterPro" id="IPR000915">
    <property type="entry name" value="60S_ribosomal_eL6"/>
</dbReference>
<keyword evidence="1" id="KW-0689">Ribosomal protein</keyword>
<dbReference type="Proteomes" id="UP000823046">
    <property type="component" value="Unassembled WGS sequence"/>
</dbReference>
<dbReference type="InterPro" id="IPR008991">
    <property type="entry name" value="Translation_prot_SH3-like_sf"/>
</dbReference>
<protein>
    <submittedName>
        <fullName evidence="1">Ribosomal protein RPL6</fullName>
    </submittedName>
</protein>
<gene>
    <name evidence="1" type="primary">RPL6</name>
    <name evidence="1" type="ORF">IE077_004471</name>
</gene>
<keyword evidence="1" id="KW-0687">Ribonucleoprotein</keyword>
<dbReference type="PANTHER" id="PTHR10715:SF0">
    <property type="entry name" value="LARGE RIBOSOMAL SUBUNIT PROTEIN EL6"/>
    <property type="match status" value="1"/>
</dbReference>
<evidence type="ECO:0000313" key="1">
    <source>
        <dbReference type="EMBL" id="KAF8820533.1"/>
    </source>
</evidence>
<dbReference type="SUPFAM" id="SSF50104">
    <property type="entry name" value="Translation proteins SH3-like domain"/>
    <property type="match status" value="1"/>
</dbReference>
<dbReference type="GO" id="GO:0005840">
    <property type="term" value="C:ribosome"/>
    <property type="evidence" value="ECO:0007669"/>
    <property type="project" value="UniProtKB-KW"/>
</dbReference>